<organism evidence="2 3">
    <name type="scientific">Xanthomonas phage Xp15</name>
    <dbReference type="NCBI Taxonomy" id="322855"/>
    <lineage>
        <taxon>Viruses</taxon>
        <taxon>Duplodnaviria</taxon>
        <taxon>Heunggongvirae</taxon>
        <taxon>Uroviricota</taxon>
        <taxon>Caudoviricetes</taxon>
        <taxon>Alachuavirus</taxon>
        <taxon>Alachuavirus Xp15</taxon>
    </lineage>
</organism>
<dbReference type="KEGG" id="vg:5076614"/>
<dbReference type="Proteomes" id="UP000001305">
    <property type="component" value="Segment"/>
</dbReference>
<keyword evidence="3" id="KW-1185">Reference proteome</keyword>
<evidence type="ECO:0000313" key="2">
    <source>
        <dbReference type="EMBL" id="AAX84925.1"/>
    </source>
</evidence>
<evidence type="ECO:0000313" key="3">
    <source>
        <dbReference type="Proteomes" id="UP000001305"/>
    </source>
</evidence>
<dbReference type="RefSeq" id="YP_239351.1">
    <property type="nucleotide sequence ID" value="NC_007024.1"/>
</dbReference>
<proteinExistence type="predicted"/>
<dbReference type="EMBL" id="AY986977">
    <property type="protein sequence ID" value="AAX84925.1"/>
    <property type="molecule type" value="Genomic_DNA"/>
</dbReference>
<dbReference type="GeneID" id="5076614"/>
<accession>Q52PS8</accession>
<name>Q52PS8_9CAUD</name>
<feature type="region of interest" description="Disordered" evidence="1">
    <location>
        <begin position="1"/>
        <end position="39"/>
    </location>
</feature>
<evidence type="ECO:0000256" key="1">
    <source>
        <dbReference type="SAM" id="MobiDB-lite"/>
    </source>
</evidence>
<sequence length="39" mass="4022">MPWAPPSARSTTSARTATSPTSPPTSSRPKPRRPTASSG</sequence>
<protein>
    <submittedName>
        <fullName evidence="2">Uncharacterized protein</fullName>
    </submittedName>
</protein>
<reference evidence="2 3" key="1">
    <citation type="submission" date="2005-03" db="EMBL/GenBank/DDBJ databases">
        <title>Sequencing of bacteriophage Xp15 from Xanthomonas campestris pv. pelargonii and identification of the lysis genes.</title>
        <authorList>
            <person name="Ramadugu C."/>
            <person name="Gabriel D.W."/>
        </authorList>
    </citation>
    <scope>NUCLEOTIDE SEQUENCE [LARGE SCALE GENOMIC DNA]</scope>
</reference>